<dbReference type="AlphaFoldDB" id="A0A2R6PAE8"/>
<dbReference type="Pfam" id="PF01535">
    <property type="entry name" value="PPR"/>
    <property type="match status" value="9"/>
</dbReference>
<dbReference type="GO" id="GO:0003729">
    <property type="term" value="F:mRNA binding"/>
    <property type="evidence" value="ECO:0007669"/>
    <property type="project" value="UniProtKB-ARBA"/>
</dbReference>
<feature type="repeat" description="PPR" evidence="3">
    <location>
        <begin position="321"/>
        <end position="355"/>
    </location>
</feature>
<dbReference type="PROSITE" id="PS51375">
    <property type="entry name" value="PPR"/>
    <property type="match status" value="7"/>
</dbReference>
<dbReference type="STRING" id="1590841.A0A2R6PAE8"/>
<dbReference type="FunFam" id="1.25.40.10:FF:000090">
    <property type="entry name" value="Pentatricopeptide repeat-containing protein, chloroplastic"/>
    <property type="match status" value="1"/>
</dbReference>
<evidence type="ECO:0000313" key="4">
    <source>
        <dbReference type="EMBL" id="PSR87983.1"/>
    </source>
</evidence>
<dbReference type="NCBIfam" id="TIGR00756">
    <property type="entry name" value="PPR"/>
    <property type="match status" value="5"/>
</dbReference>
<keyword evidence="5" id="KW-1185">Reference proteome</keyword>
<dbReference type="FunFam" id="1.25.40.10:FF:000682">
    <property type="entry name" value="Pentatricopeptide repeat-containing protein At3g16610"/>
    <property type="match status" value="1"/>
</dbReference>
<dbReference type="InterPro" id="IPR046848">
    <property type="entry name" value="E_motif"/>
</dbReference>
<reference evidence="4 5" key="1">
    <citation type="submission" date="2017-07" db="EMBL/GenBank/DDBJ databases">
        <title>An improved, manually edited Actinidia chinensis var. chinensis (kiwifruit) genome highlights the challenges associated with draft genomes and gene prediction in plants.</title>
        <authorList>
            <person name="Pilkington S."/>
            <person name="Crowhurst R."/>
            <person name="Hilario E."/>
            <person name="Nardozza S."/>
            <person name="Fraser L."/>
            <person name="Peng Y."/>
            <person name="Gunaseelan K."/>
            <person name="Simpson R."/>
            <person name="Tahir J."/>
            <person name="Deroles S."/>
            <person name="Templeton K."/>
            <person name="Luo Z."/>
            <person name="Davy M."/>
            <person name="Cheng C."/>
            <person name="Mcneilage M."/>
            <person name="Scaglione D."/>
            <person name="Liu Y."/>
            <person name="Zhang Q."/>
            <person name="Datson P."/>
            <person name="De Silva N."/>
            <person name="Gardiner S."/>
            <person name="Bassett H."/>
            <person name="Chagne D."/>
            <person name="Mccallum J."/>
            <person name="Dzierzon H."/>
            <person name="Deng C."/>
            <person name="Wang Y.-Y."/>
            <person name="Barron N."/>
            <person name="Manako K."/>
            <person name="Bowen J."/>
            <person name="Foster T."/>
            <person name="Erridge Z."/>
            <person name="Tiffin H."/>
            <person name="Waite C."/>
            <person name="Davies K."/>
            <person name="Grierson E."/>
            <person name="Laing W."/>
            <person name="Kirk R."/>
            <person name="Chen X."/>
            <person name="Wood M."/>
            <person name="Montefiori M."/>
            <person name="Brummell D."/>
            <person name="Schwinn K."/>
            <person name="Catanach A."/>
            <person name="Fullerton C."/>
            <person name="Li D."/>
            <person name="Meiyalaghan S."/>
            <person name="Nieuwenhuizen N."/>
            <person name="Read N."/>
            <person name="Prakash R."/>
            <person name="Hunter D."/>
            <person name="Zhang H."/>
            <person name="Mckenzie M."/>
            <person name="Knabel M."/>
            <person name="Harris A."/>
            <person name="Allan A."/>
            <person name="Chen A."/>
            <person name="Janssen B."/>
            <person name="Plunkett B."/>
            <person name="Dwamena C."/>
            <person name="Voogd C."/>
            <person name="Leif D."/>
            <person name="Lafferty D."/>
            <person name="Souleyre E."/>
            <person name="Varkonyi-Gasic E."/>
            <person name="Gambi F."/>
            <person name="Hanley J."/>
            <person name="Yao J.-L."/>
            <person name="Cheung J."/>
            <person name="David K."/>
            <person name="Warren B."/>
            <person name="Marsh K."/>
            <person name="Snowden K."/>
            <person name="Lin-Wang K."/>
            <person name="Brian L."/>
            <person name="Martinez-Sanchez M."/>
            <person name="Wang M."/>
            <person name="Ileperuma N."/>
            <person name="Macnee N."/>
            <person name="Campin R."/>
            <person name="Mcatee P."/>
            <person name="Drummond R."/>
            <person name="Espley R."/>
            <person name="Ireland H."/>
            <person name="Wu R."/>
            <person name="Atkinson R."/>
            <person name="Karunairetnam S."/>
            <person name="Bulley S."/>
            <person name="Chunkath S."/>
            <person name="Hanley Z."/>
            <person name="Storey R."/>
            <person name="Thrimawithana A."/>
            <person name="Thomson S."/>
            <person name="David C."/>
            <person name="Testolin R."/>
        </authorList>
    </citation>
    <scope>NUCLEOTIDE SEQUENCE [LARGE SCALE GENOMIC DNA]</scope>
    <source>
        <strain evidence="5">cv. Red5</strain>
        <tissue evidence="4">Young leaf</tissue>
    </source>
</reference>
<feature type="repeat" description="PPR" evidence="3">
    <location>
        <begin position="624"/>
        <end position="658"/>
    </location>
</feature>
<sequence>MILNAPWRSLSSSYLRNLLPTLYTSLSTPFPPSNLSPLAQKQPTNHRPFHNSTAPREKCILRLLNLCRGIEDLRPLKSLLIVYGLIDHESLIGEFLRRCFDLGAPDFALSVFGRIEKPTVLLQNLIVRCLCNDGLFEDVLFVYQNCRISGCPSDNFTFPFVIKACSALGAVQIGKGIHCSLLRVGFGDNLIVQTALVDLYAKCCQMETARLVFDRMSQPDLVSWNALISGYSSNELNNEVFGVFRKIWAMGLKPNVSTLASIIPVCTRLGRWHAGKSLHGSALKSGCSVDESLTPALILMYAGGGDLHIARRLFDCLLEKSITIWNSMISAYTQNRKPMEAFSMFKQMLQADVQPNMITFLSIIPSCEDFDCILCGESLHACVVKDGLVDQLPVMTALLSMYAKVGDMGSAEFLFHQMPERNLLSWNSFVSAYVHHKYWVSSFAAFREMQFTGFNPDAVSIVCILSACSELKTTLLGKSAHAYSLKKGFDVNLNVSNALLLFYSSCCLLSTSFNLFHKMAVRNAISWNTLISGCAHNGEARYAVALVDQMQQVGMDLDLVTLISILPCYNGFEELVQGMAIHGHAIKMGFASDVSLANALISMYFNCGEFDSGKLIFERMLNRNVVSWNALITGYRNHNLQYDAMRSFSRMVKQDQKPNYITLLNILPVCYTPLQGKSIHAFVARKEIVVEASLLTSLISMYARFGFMIYCLTLFEMGDKRNISLWNAIISTHVQAKNAKNAVAFFSQLLGTETEPDYMTVLSLISACIQINNLNLSKSIMAYVIHVGFDRDVAVSNALIDLYARCGNISIARKLFEGSLEKDAISWSVMINGHGLHGDGEAALALFSEMELSGMKPDDVTYVSILSACSHAGFVEQGQMFFNSMVENGILPRMEHYACMVDLLGRTGHLNEAYDIVKKFPHKPSVSLLESLLGACITHGNLKLGEKIGRLLLEMDPENPGSYVMLYNAYAAAGRWTDADKVRSKMEGRQLRKVPAFSLVEAS</sequence>
<dbReference type="PANTHER" id="PTHR47926:SF544">
    <property type="entry name" value="PENTACOTRIPEPTIDE-REPEAT REGION OF PRORP DOMAIN-CONTAINING PROTEIN"/>
    <property type="match status" value="1"/>
</dbReference>
<dbReference type="GO" id="GO:0009451">
    <property type="term" value="P:RNA modification"/>
    <property type="evidence" value="ECO:0007669"/>
    <property type="project" value="InterPro"/>
</dbReference>
<keyword evidence="1" id="KW-0677">Repeat</keyword>
<feature type="repeat" description="PPR" evidence="3">
    <location>
        <begin position="823"/>
        <end position="857"/>
    </location>
</feature>
<organism evidence="4 5">
    <name type="scientific">Actinidia chinensis var. chinensis</name>
    <name type="common">Chinese soft-hair kiwi</name>
    <dbReference type="NCBI Taxonomy" id="1590841"/>
    <lineage>
        <taxon>Eukaryota</taxon>
        <taxon>Viridiplantae</taxon>
        <taxon>Streptophyta</taxon>
        <taxon>Embryophyta</taxon>
        <taxon>Tracheophyta</taxon>
        <taxon>Spermatophyta</taxon>
        <taxon>Magnoliopsida</taxon>
        <taxon>eudicotyledons</taxon>
        <taxon>Gunneridae</taxon>
        <taxon>Pentapetalae</taxon>
        <taxon>asterids</taxon>
        <taxon>Ericales</taxon>
        <taxon>Actinidiaceae</taxon>
        <taxon>Actinidia</taxon>
    </lineage>
</organism>
<dbReference type="Pfam" id="PF13041">
    <property type="entry name" value="PPR_2"/>
    <property type="match status" value="2"/>
</dbReference>
<dbReference type="Gramene" id="PSR87983">
    <property type="protein sequence ID" value="PSR87983"/>
    <property type="gene ID" value="CEY00_Acc31013"/>
</dbReference>
<dbReference type="OrthoDB" id="1902039at2759"/>
<feature type="repeat" description="PPR" evidence="3">
    <location>
        <begin position="422"/>
        <end position="456"/>
    </location>
</feature>
<gene>
    <name evidence="4" type="ORF">CEY00_Acc31013</name>
</gene>
<dbReference type="InterPro" id="IPR002885">
    <property type="entry name" value="PPR_rpt"/>
</dbReference>
<feature type="repeat" description="PPR" evidence="3">
    <location>
        <begin position="858"/>
        <end position="892"/>
    </location>
</feature>
<proteinExistence type="inferred from homology"/>
<dbReference type="OMA" id="MYTNCGI"/>
<reference evidence="5" key="2">
    <citation type="journal article" date="2018" name="BMC Genomics">
        <title>A manually annotated Actinidia chinensis var. chinensis (kiwifruit) genome highlights the challenges associated with draft genomes and gene prediction in plants.</title>
        <authorList>
            <person name="Pilkington S.M."/>
            <person name="Crowhurst R."/>
            <person name="Hilario E."/>
            <person name="Nardozza S."/>
            <person name="Fraser L."/>
            <person name="Peng Y."/>
            <person name="Gunaseelan K."/>
            <person name="Simpson R."/>
            <person name="Tahir J."/>
            <person name="Deroles S.C."/>
            <person name="Templeton K."/>
            <person name="Luo Z."/>
            <person name="Davy M."/>
            <person name="Cheng C."/>
            <person name="McNeilage M."/>
            <person name="Scaglione D."/>
            <person name="Liu Y."/>
            <person name="Zhang Q."/>
            <person name="Datson P."/>
            <person name="De Silva N."/>
            <person name="Gardiner S.E."/>
            <person name="Bassett H."/>
            <person name="Chagne D."/>
            <person name="McCallum J."/>
            <person name="Dzierzon H."/>
            <person name="Deng C."/>
            <person name="Wang Y.Y."/>
            <person name="Barron L."/>
            <person name="Manako K."/>
            <person name="Bowen J."/>
            <person name="Foster T.M."/>
            <person name="Erridge Z.A."/>
            <person name="Tiffin H."/>
            <person name="Waite C.N."/>
            <person name="Davies K.M."/>
            <person name="Grierson E.P."/>
            <person name="Laing W.A."/>
            <person name="Kirk R."/>
            <person name="Chen X."/>
            <person name="Wood M."/>
            <person name="Montefiori M."/>
            <person name="Brummell D.A."/>
            <person name="Schwinn K.E."/>
            <person name="Catanach A."/>
            <person name="Fullerton C."/>
            <person name="Li D."/>
            <person name="Meiyalaghan S."/>
            <person name="Nieuwenhuizen N."/>
            <person name="Read N."/>
            <person name="Prakash R."/>
            <person name="Hunter D."/>
            <person name="Zhang H."/>
            <person name="McKenzie M."/>
            <person name="Knabel M."/>
            <person name="Harris A."/>
            <person name="Allan A.C."/>
            <person name="Gleave A."/>
            <person name="Chen A."/>
            <person name="Janssen B.J."/>
            <person name="Plunkett B."/>
            <person name="Ampomah-Dwamena C."/>
            <person name="Voogd C."/>
            <person name="Leif D."/>
            <person name="Lafferty D."/>
            <person name="Souleyre E.J.F."/>
            <person name="Varkonyi-Gasic E."/>
            <person name="Gambi F."/>
            <person name="Hanley J."/>
            <person name="Yao J.L."/>
            <person name="Cheung J."/>
            <person name="David K.M."/>
            <person name="Warren B."/>
            <person name="Marsh K."/>
            <person name="Snowden K.C."/>
            <person name="Lin-Wang K."/>
            <person name="Brian L."/>
            <person name="Martinez-Sanchez M."/>
            <person name="Wang M."/>
            <person name="Ileperuma N."/>
            <person name="Macnee N."/>
            <person name="Campin R."/>
            <person name="McAtee P."/>
            <person name="Drummond R.S.M."/>
            <person name="Espley R.V."/>
            <person name="Ireland H.S."/>
            <person name="Wu R."/>
            <person name="Atkinson R.G."/>
            <person name="Karunairetnam S."/>
            <person name="Bulley S."/>
            <person name="Chunkath S."/>
            <person name="Hanley Z."/>
            <person name="Storey R."/>
            <person name="Thrimawithana A.H."/>
            <person name="Thomson S."/>
            <person name="David C."/>
            <person name="Testolin R."/>
            <person name="Huang H."/>
            <person name="Hellens R.P."/>
            <person name="Schaffer R.J."/>
        </authorList>
    </citation>
    <scope>NUCLEOTIDE SEQUENCE [LARGE SCALE GENOMIC DNA]</scope>
    <source>
        <strain evidence="5">cv. Red5</strain>
    </source>
</reference>
<dbReference type="FunFam" id="1.25.40.10:FF:000196">
    <property type="entry name" value="Pentatricopeptide repeat-containing protein At4g14850"/>
    <property type="match status" value="1"/>
</dbReference>
<comment type="similarity">
    <text evidence="2">Belongs to the PPR family. PCMP-E subfamily.</text>
</comment>
<dbReference type="Proteomes" id="UP000241394">
    <property type="component" value="Chromosome LG27"/>
</dbReference>
<protein>
    <submittedName>
        <fullName evidence="4">Pentatricopeptide repeat-containing protein</fullName>
    </submittedName>
</protein>
<dbReference type="FunFam" id="1.25.40.10:FF:000073">
    <property type="entry name" value="Pentatricopeptide repeat-containing protein chloroplastic"/>
    <property type="match status" value="1"/>
</dbReference>
<dbReference type="EMBL" id="NKQK01000027">
    <property type="protein sequence ID" value="PSR87983.1"/>
    <property type="molecule type" value="Genomic_DNA"/>
</dbReference>
<feature type="repeat" description="PPR" evidence="3">
    <location>
        <begin position="523"/>
        <end position="557"/>
    </location>
</feature>
<name>A0A2R6PAE8_ACTCC</name>
<evidence type="ECO:0000256" key="2">
    <source>
        <dbReference type="ARBA" id="ARBA00061659"/>
    </source>
</evidence>
<comment type="caution">
    <text evidence="4">The sequence shown here is derived from an EMBL/GenBank/DDBJ whole genome shotgun (WGS) entry which is preliminary data.</text>
</comment>
<dbReference type="InterPro" id="IPR011990">
    <property type="entry name" value="TPR-like_helical_dom_sf"/>
</dbReference>
<accession>A0A2R6PAE8</accession>
<feature type="repeat" description="PPR" evidence="3">
    <location>
        <begin position="220"/>
        <end position="254"/>
    </location>
</feature>
<dbReference type="Gene3D" id="1.25.40.10">
    <property type="entry name" value="Tetratricopeptide repeat domain"/>
    <property type="match status" value="8"/>
</dbReference>
<dbReference type="PANTHER" id="PTHR47926">
    <property type="entry name" value="PENTATRICOPEPTIDE REPEAT-CONTAINING PROTEIN"/>
    <property type="match status" value="1"/>
</dbReference>
<evidence type="ECO:0000313" key="5">
    <source>
        <dbReference type="Proteomes" id="UP000241394"/>
    </source>
</evidence>
<evidence type="ECO:0000256" key="1">
    <source>
        <dbReference type="ARBA" id="ARBA00022737"/>
    </source>
</evidence>
<evidence type="ECO:0000256" key="3">
    <source>
        <dbReference type="PROSITE-ProRule" id="PRU00708"/>
    </source>
</evidence>
<dbReference type="Pfam" id="PF20431">
    <property type="entry name" value="E_motif"/>
    <property type="match status" value="1"/>
</dbReference>
<dbReference type="InterPro" id="IPR046960">
    <property type="entry name" value="PPR_At4g14850-like_plant"/>
</dbReference>
<dbReference type="InParanoid" id="A0A2R6PAE8"/>